<dbReference type="Gene3D" id="2.130.10.10">
    <property type="entry name" value="YVTN repeat-like/Quinoprotein amine dehydrogenase"/>
    <property type="match status" value="2"/>
</dbReference>
<dbReference type="AlphaFoldDB" id="A0A382SIJ2"/>
<dbReference type="PANTHER" id="PTHR43739:SF5">
    <property type="entry name" value="EXO-ALPHA-SIALIDASE"/>
    <property type="match status" value="1"/>
</dbReference>
<dbReference type="GO" id="GO:0010411">
    <property type="term" value="P:xyloglucan metabolic process"/>
    <property type="evidence" value="ECO:0007669"/>
    <property type="project" value="TreeGrafter"/>
</dbReference>
<evidence type="ECO:0008006" key="2">
    <source>
        <dbReference type="Google" id="ProtNLM"/>
    </source>
</evidence>
<feature type="non-terminal residue" evidence="1">
    <location>
        <position position="311"/>
    </location>
</feature>
<gene>
    <name evidence="1" type="ORF">METZ01_LOCUS361862</name>
</gene>
<feature type="non-terminal residue" evidence="1">
    <location>
        <position position="1"/>
    </location>
</feature>
<sequence>TKNPETGRVPYRIREKELSYAKTLPTREEIGWFHGERDNRTVSWDRRGPFNVGGRTRALAIDINNEYILAGGVSGGMWRSTNGGESWTMTTAPGDLHSVTAVAQDPTSPDIWYYGTGEKSGNSAQDASGGGEENALFLGNGIYKSEDGGESWSRLPFTASDIPNEVSRFDYTWTIKVSPVNGYVYVATWKGIERSKDGGDTFELRLSPTDYNPNYTDIDITTDGQLCAAIGGEGYLTDKSGIHVSLDHGDSWISITPTGFPTLYTRIVLDIADDNSVVYFLGHMSGEGPSNHFLWMFDIEEENWSDRSANI</sequence>
<dbReference type="PANTHER" id="PTHR43739">
    <property type="entry name" value="XYLOGLUCANASE (EUROFUNG)"/>
    <property type="match status" value="1"/>
</dbReference>
<reference evidence="1" key="1">
    <citation type="submission" date="2018-05" db="EMBL/GenBank/DDBJ databases">
        <authorList>
            <person name="Lanie J.A."/>
            <person name="Ng W.-L."/>
            <person name="Kazmierczak K.M."/>
            <person name="Andrzejewski T.M."/>
            <person name="Davidsen T.M."/>
            <person name="Wayne K.J."/>
            <person name="Tettelin H."/>
            <person name="Glass J.I."/>
            <person name="Rusch D."/>
            <person name="Podicherti R."/>
            <person name="Tsui H.-C.T."/>
            <person name="Winkler M.E."/>
        </authorList>
    </citation>
    <scope>NUCLEOTIDE SEQUENCE</scope>
</reference>
<dbReference type="InterPro" id="IPR036278">
    <property type="entry name" value="Sialidase_sf"/>
</dbReference>
<evidence type="ECO:0000313" key="1">
    <source>
        <dbReference type="EMBL" id="SVD09008.1"/>
    </source>
</evidence>
<dbReference type="CDD" id="cd15482">
    <property type="entry name" value="Sialidase_non-viral"/>
    <property type="match status" value="1"/>
</dbReference>
<proteinExistence type="predicted"/>
<dbReference type="EMBL" id="UINC01128934">
    <property type="protein sequence ID" value="SVD09008.1"/>
    <property type="molecule type" value="Genomic_DNA"/>
</dbReference>
<dbReference type="SUPFAM" id="SSF50939">
    <property type="entry name" value="Sialidases"/>
    <property type="match status" value="1"/>
</dbReference>
<dbReference type="InterPro" id="IPR052025">
    <property type="entry name" value="Xyloglucanase_GH74"/>
</dbReference>
<organism evidence="1">
    <name type="scientific">marine metagenome</name>
    <dbReference type="NCBI Taxonomy" id="408172"/>
    <lineage>
        <taxon>unclassified sequences</taxon>
        <taxon>metagenomes</taxon>
        <taxon>ecological metagenomes</taxon>
    </lineage>
</organism>
<dbReference type="InterPro" id="IPR015943">
    <property type="entry name" value="WD40/YVTN_repeat-like_dom_sf"/>
</dbReference>
<protein>
    <recommendedName>
        <fullName evidence="2">Sortilin N-terminal domain-containing protein</fullName>
    </recommendedName>
</protein>
<name>A0A382SIJ2_9ZZZZ</name>
<accession>A0A382SIJ2</accession>